<comment type="caution">
    <text evidence="2">The sequence shown here is derived from an EMBL/GenBank/DDBJ whole genome shotgun (WGS) entry which is preliminary data.</text>
</comment>
<gene>
    <name evidence="2" type="ORF">PTD2_06599</name>
</gene>
<dbReference type="eggNOG" id="ENOG502ZCJR">
    <property type="taxonomic scope" value="Bacteria"/>
</dbReference>
<accession>A4C7X5</accession>
<dbReference type="HOGENOM" id="CLU_769239_0_0_6"/>
<reference evidence="2 3" key="1">
    <citation type="submission" date="2006-02" db="EMBL/GenBank/DDBJ databases">
        <authorList>
            <person name="Moran M.A."/>
            <person name="Kjelleberg S."/>
            <person name="Egan S."/>
            <person name="Saunders N."/>
            <person name="Thomas T."/>
            <person name="Ferriera S."/>
            <person name="Johnson J."/>
            <person name="Kravitz S."/>
            <person name="Halpern A."/>
            <person name="Remington K."/>
            <person name="Beeson K."/>
            <person name="Tran B."/>
            <person name="Rogers Y.-H."/>
            <person name="Friedman R."/>
            <person name="Venter J.C."/>
        </authorList>
    </citation>
    <scope>NUCLEOTIDE SEQUENCE [LARGE SCALE GENOMIC DNA]</scope>
    <source>
        <strain evidence="2 3">D2</strain>
    </source>
</reference>
<dbReference type="Proteomes" id="UP000006201">
    <property type="component" value="Unassembled WGS sequence"/>
</dbReference>
<organism evidence="2 3">
    <name type="scientific">Pseudoalteromonas tunicata D2</name>
    <dbReference type="NCBI Taxonomy" id="87626"/>
    <lineage>
        <taxon>Bacteria</taxon>
        <taxon>Pseudomonadati</taxon>
        <taxon>Pseudomonadota</taxon>
        <taxon>Gammaproteobacteria</taxon>
        <taxon>Alteromonadales</taxon>
        <taxon>Pseudoalteromonadaceae</taxon>
        <taxon>Pseudoalteromonas</taxon>
    </lineage>
</organism>
<proteinExistence type="predicted"/>
<dbReference type="EMBL" id="AAOH01000003">
    <property type="protein sequence ID" value="EAR28690.1"/>
    <property type="molecule type" value="Genomic_DNA"/>
</dbReference>
<dbReference type="STRING" id="87626.PTD2_06599"/>
<evidence type="ECO:0000256" key="1">
    <source>
        <dbReference type="SAM" id="Phobius"/>
    </source>
</evidence>
<protein>
    <submittedName>
        <fullName evidence="2">Uncharacterized protein</fullName>
    </submittedName>
</protein>
<keyword evidence="3" id="KW-1185">Reference proteome</keyword>
<evidence type="ECO:0000313" key="2">
    <source>
        <dbReference type="EMBL" id="EAR28690.1"/>
    </source>
</evidence>
<keyword evidence="1" id="KW-0812">Transmembrane</keyword>
<name>A4C7X5_9GAMM</name>
<sequence>MERLTLLNNKISHRLNHFKVKLTQIWFDLNTAQRLYLLALLLLPSENLVLVSIPAALALSIEFWPRFVKSWDSILGKAIILLIYATIANFALVNAAGVINEITTVSAEHFTYSHNFAILLFLPSWIIGISFIFLLMFQLIMPFYLLALLALKPFGIKGVRLISRCEFPFTTALIRFIVAMVLLVQVIALSEFGLNNQAKNFISGVEHGFNNPQSTLTKDQVTTQLPVSKVISKDDLTFGVLDENNPDMPSFSIDLNQDYPSIAKTIIADFIYELEADEFSRCEHTEKTKVVELNDYEIVEISKSKTAKFGYQFTVKKCVSPAFPVN</sequence>
<dbReference type="AlphaFoldDB" id="A4C7X5"/>
<keyword evidence="1" id="KW-0472">Membrane</keyword>
<dbReference type="RefSeq" id="WP_009837952.1">
    <property type="nucleotide sequence ID" value="NZ_AAOH01000003.1"/>
</dbReference>
<feature type="transmembrane region" description="Helical" evidence="1">
    <location>
        <begin position="78"/>
        <end position="98"/>
    </location>
</feature>
<feature type="transmembrane region" description="Helical" evidence="1">
    <location>
        <begin position="172"/>
        <end position="194"/>
    </location>
</feature>
<keyword evidence="1" id="KW-1133">Transmembrane helix</keyword>
<evidence type="ECO:0000313" key="3">
    <source>
        <dbReference type="Proteomes" id="UP000006201"/>
    </source>
</evidence>
<dbReference type="OrthoDB" id="6712223at2"/>
<feature type="transmembrane region" description="Helical" evidence="1">
    <location>
        <begin position="35"/>
        <end position="57"/>
    </location>
</feature>
<feature type="transmembrane region" description="Helical" evidence="1">
    <location>
        <begin position="118"/>
        <end position="151"/>
    </location>
</feature>